<keyword evidence="1" id="KW-0479">Metal-binding</keyword>
<evidence type="ECO:0000256" key="2">
    <source>
        <dbReference type="ARBA" id="ARBA00022737"/>
    </source>
</evidence>
<evidence type="ECO:0000256" key="4">
    <source>
        <dbReference type="ARBA" id="ARBA00022833"/>
    </source>
</evidence>
<feature type="domain" description="C2H2-type" evidence="7">
    <location>
        <begin position="684"/>
        <end position="711"/>
    </location>
</feature>
<feature type="domain" description="C2H2-type" evidence="7">
    <location>
        <begin position="715"/>
        <end position="738"/>
    </location>
</feature>
<keyword evidence="3 5" id="KW-0863">Zinc-finger</keyword>
<sequence length="826" mass="94611">MFAPMTLLGPVDSSSTVPHSSSSSHRQPSTVLIENVDPDETEIVRGRGRPLGARTIVKSVNLKRVAEIDQKKTNHLQCNVCNLPFTTLVKFAIHCLKNHFNSIFCQYDCGFCYEVHSSKESFLEHVISQAADKDNSVTIVCPLCVLPQGPCSSEEQFCEHLRQQHVDLNNDEWVCMLPSCGYVSYDIGDYAKHIMAAHTNQMVANAICKLCKSPKTSSGYLKGPTVSAEQLQSYVEEVDSGEEICPMCSEVLKDCNTVLVSDKDVISFEKPKYYRCSICNSGFSTQTKVTKHACRQLHTTHCSQCNIQFTSKKRLVFHLQSHVDPSMTLRCDVCMLTFTDETACYDHVRFSHESETLCCDTCGKTYITRIGLSMHQMYHDDVRKFKCQECGKRFLNQATLKEHRVSHLNVKPFQCDICGKSLSRASRLRIHLKVHSARNSTNFQKCFTCKLCGFVSFSGQRLTEHNVKVHKNSVGDVKTSILHKLYRCEYCDSCYEMPSLLHVHRESHAPDTTENPFICGLCNGYFKTYSRLVTHKLSHGINTESHILQISASLESSDSFIIPQYFCCKYCDKLYEQYTAYNIHMKHSKHFVPKEKVPVVPLRERDTNIVRAASTRKQQKQQSAMAQVTGLGMVATTTKGSEKRAYKHQPDLGVENMSQEFLAIHQVQPQSSVQPRSLAPNEKLICCKCGKNFATEKMLRVHENRHNPRRKRKAFACDECERFFGSKTELKKHKNLYHRPYLACDHCGKEFRYRGWYLQHMQNRVCAKLDEETEEEEMDDGEFEEPELDDMEMEDDNEEEEEESLLDDHDFMPGSYSDILNRILLF</sequence>
<dbReference type="FunFam" id="3.30.160.60:FF:000446">
    <property type="entry name" value="Zinc finger protein"/>
    <property type="match status" value="1"/>
</dbReference>
<dbReference type="AlphaFoldDB" id="A0AAN9TMV9"/>
<dbReference type="Pfam" id="PF00096">
    <property type="entry name" value="zf-C2H2"/>
    <property type="match status" value="2"/>
</dbReference>
<name>A0AAN9TMV9_9HEMI</name>
<feature type="region of interest" description="Disordered" evidence="6">
    <location>
        <begin position="1"/>
        <end position="30"/>
    </location>
</feature>
<accession>A0AAN9TMV9</accession>
<dbReference type="InterPro" id="IPR036236">
    <property type="entry name" value="Znf_C2H2_sf"/>
</dbReference>
<keyword evidence="9" id="KW-1185">Reference proteome</keyword>
<reference evidence="8 9" key="1">
    <citation type="submission" date="2024-03" db="EMBL/GenBank/DDBJ databases">
        <title>Adaptation during the transition from Ophiocordyceps entomopathogen to insect associate is accompanied by gene loss and intensified selection.</title>
        <authorList>
            <person name="Ward C.M."/>
            <person name="Onetto C.A."/>
            <person name="Borneman A.R."/>
        </authorList>
    </citation>
    <scope>NUCLEOTIDE SEQUENCE [LARGE SCALE GENOMIC DNA]</scope>
    <source>
        <strain evidence="8">AWRI1</strain>
        <tissue evidence="8">Single Adult Female</tissue>
    </source>
</reference>
<dbReference type="Proteomes" id="UP001367676">
    <property type="component" value="Unassembled WGS sequence"/>
</dbReference>
<dbReference type="EMBL" id="JBBCAQ010000010">
    <property type="protein sequence ID" value="KAK7602064.1"/>
    <property type="molecule type" value="Genomic_DNA"/>
</dbReference>
<dbReference type="InterPro" id="IPR013087">
    <property type="entry name" value="Znf_C2H2_type"/>
</dbReference>
<evidence type="ECO:0000313" key="8">
    <source>
        <dbReference type="EMBL" id="KAK7602064.1"/>
    </source>
</evidence>
<dbReference type="PROSITE" id="PS50157">
    <property type="entry name" value="ZINC_FINGER_C2H2_2"/>
    <property type="match status" value="9"/>
</dbReference>
<dbReference type="GO" id="GO:0000981">
    <property type="term" value="F:DNA-binding transcription factor activity, RNA polymerase II-specific"/>
    <property type="evidence" value="ECO:0007669"/>
    <property type="project" value="TreeGrafter"/>
</dbReference>
<dbReference type="Gene3D" id="3.30.160.60">
    <property type="entry name" value="Classic Zinc Finger"/>
    <property type="match status" value="5"/>
</dbReference>
<evidence type="ECO:0000313" key="9">
    <source>
        <dbReference type="Proteomes" id="UP001367676"/>
    </source>
</evidence>
<feature type="domain" description="C2H2-type" evidence="7">
    <location>
        <begin position="300"/>
        <end position="327"/>
    </location>
</feature>
<dbReference type="GO" id="GO:0043565">
    <property type="term" value="F:sequence-specific DNA binding"/>
    <property type="evidence" value="ECO:0007669"/>
    <property type="project" value="TreeGrafter"/>
</dbReference>
<feature type="domain" description="C2H2-type" evidence="7">
    <location>
        <begin position="357"/>
        <end position="384"/>
    </location>
</feature>
<dbReference type="SMART" id="SM00355">
    <property type="entry name" value="ZnF_C2H2"/>
    <property type="match status" value="17"/>
</dbReference>
<feature type="domain" description="C2H2-type" evidence="7">
    <location>
        <begin position="486"/>
        <end position="513"/>
    </location>
</feature>
<evidence type="ECO:0000256" key="3">
    <source>
        <dbReference type="ARBA" id="ARBA00022771"/>
    </source>
</evidence>
<dbReference type="GO" id="GO:0008270">
    <property type="term" value="F:zinc ion binding"/>
    <property type="evidence" value="ECO:0007669"/>
    <property type="project" value="UniProtKB-KW"/>
</dbReference>
<feature type="compositionally biased region" description="Acidic residues" evidence="6">
    <location>
        <begin position="771"/>
        <end position="805"/>
    </location>
</feature>
<dbReference type="FunFam" id="3.30.160.60:FF:000624">
    <property type="entry name" value="zinc finger protein 697"/>
    <property type="match status" value="1"/>
</dbReference>
<feature type="domain" description="C2H2-type" evidence="7">
    <location>
        <begin position="413"/>
        <end position="440"/>
    </location>
</feature>
<dbReference type="PROSITE" id="PS00028">
    <property type="entry name" value="ZINC_FINGER_C2H2_1"/>
    <property type="match status" value="10"/>
</dbReference>
<proteinExistence type="predicted"/>
<feature type="domain" description="C2H2-type" evidence="7">
    <location>
        <begin position="274"/>
        <end position="299"/>
    </location>
</feature>
<dbReference type="SUPFAM" id="SSF57667">
    <property type="entry name" value="beta-beta-alpha zinc fingers"/>
    <property type="match status" value="4"/>
</dbReference>
<protein>
    <recommendedName>
        <fullName evidence="7">C2H2-type domain-containing protein</fullName>
    </recommendedName>
</protein>
<comment type="caution">
    <text evidence="8">The sequence shown here is derived from an EMBL/GenBank/DDBJ whole genome shotgun (WGS) entry which is preliminary data.</text>
</comment>
<dbReference type="GO" id="GO:0005634">
    <property type="term" value="C:nucleus"/>
    <property type="evidence" value="ECO:0007669"/>
    <property type="project" value="TreeGrafter"/>
</dbReference>
<evidence type="ECO:0000259" key="7">
    <source>
        <dbReference type="PROSITE" id="PS50157"/>
    </source>
</evidence>
<feature type="region of interest" description="Disordered" evidence="6">
    <location>
        <begin position="770"/>
        <end position="812"/>
    </location>
</feature>
<feature type="domain" description="C2H2-type" evidence="7">
    <location>
        <begin position="566"/>
        <end position="595"/>
    </location>
</feature>
<evidence type="ECO:0000256" key="6">
    <source>
        <dbReference type="SAM" id="MobiDB-lite"/>
    </source>
</evidence>
<dbReference type="PANTHER" id="PTHR24408:SF58">
    <property type="entry name" value="TRANSCRIPTION FACTOR (TFIIIA), PUTATIVE (AFU_ORTHOLOGUE AFUA_1G05150)-RELATED"/>
    <property type="match status" value="1"/>
</dbReference>
<organism evidence="8 9">
    <name type="scientific">Parthenolecanium corni</name>
    <dbReference type="NCBI Taxonomy" id="536013"/>
    <lineage>
        <taxon>Eukaryota</taxon>
        <taxon>Metazoa</taxon>
        <taxon>Ecdysozoa</taxon>
        <taxon>Arthropoda</taxon>
        <taxon>Hexapoda</taxon>
        <taxon>Insecta</taxon>
        <taxon>Pterygota</taxon>
        <taxon>Neoptera</taxon>
        <taxon>Paraneoptera</taxon>
        <taxon>Hemiptera</taxon>
        <taxon>Sternorrhyncha</taxon>
        <taxon>Coccoidea</taxon>
        <taxon>Coccidae</taxon>
        <taxon>Parthenolecanium</taxon>
    </lineage>
</organism>
<evidence type="ECO:0000256" key="5">
    <source>
        <dbReference type="PROSITE-ProRule" id="PRU00042"/>
    </source>
</evidence>
<gene>
    <name evidence="8" type="ORF">V9T40_009505</name>
</gene>
<evidence type="ECO:0000256" key="1">
    <source>
        <dbReference type="ARBA" id="ARBA00022723"/>
    </source>
</evidence>
<keyword evidence="2" id="KW-0677">Repeat</keyword>
<dbReference type="PANTHER" id="PTHR24408">
    <property type="entry name" value="ZINC FINGER PROTEIN"/>
    <property type="match status" value="1"/>
</dbReference>
<feature type="compositionally biased region" description="Low complexity" evidence="6">
    <location>
        <begin position="13"/>
        <end position="30"/>
    </location>
</feature>
<feature type="domain" description="C2H2-type" evidence="7">
    <location>
        <begin position="385"/>
        <end position="412"/>
    </location>
</feature>
<keyword evidence="4" id="KW-0862">Zinc</keyword>